<dbReference type="AlphaFoldDB" id="A0A537IWE1"/>
<sequence>MRPEDIKAAINGAEAHRHQAWQAGDTKAAADLAAQIDLLWDAWRHTQRLYHSAEGSTRARPPGYKI</sequence>
<organism evidence="1 2">
    <name type="scientific">Candidatus Segetimicrobium genomatis</name>
    <dbReference type="NCBI Taxonomy" id="2569760"/>
    <lineage>
        <taxon>Bacteria</taxon>
        <taxon>Bacillati</taxon>
        <taxon>Candidatus Sysuimicrobiota</taxon>
        <taxon>Candidatus Sysuimicrobiia</taxon>
        <taxon>Candidatus Sysuimicrobiales</taxon>
        <taxon>Candidatus Segetimicrobiaceae</taxon>
        <taxon>Candidatus Segetimicrobium</taxon>
    </lineage>
</organism>
<name>A0A537IWE1_9BACT</name>
<proteinExistence type="predicted"/>
<evidence type="ECO:0000313" key="2">
    <source>
        <dbReference type="Proteomes" id="UP000318834"/>
    </source>
</evidence>
<dbReference type="Proteomes" id="UP000318834">
    <property type="component" value="Unassembled WGS sequence"/>
</dbReference>
<dbReference type="EMBL" id="VBAP01000042">
    <property type="protein sequence ID" value="TMI75641.1"/>
    <property type="molecule type" value="Genomic_DNA"/>
</dbReference>
<protein>
    <submittedName>
        <fullName evidence="1">Uncharacterized protein</fullName>
    </submittedName>
</protein>
<comment type="caution">
    <text evidence="1">The sequence shown here is derived from an EMBL/GenBank/DDBJ whole genome shotgun (WGS) entry which is preliminary data.</text>
</comment>
<gene>
    <name evidence="1" type="ORF">E6H05_06250</name>
</gene>
<accession>A0A537IWE1</accession>
<reference evidence="1 2" key="1">
    <citation type="journal article" date="2019" name="Nat. Microbiol.">
        <title>Mediterranean grassland soil C-N compound turnover is dependent on rainfall and depth, and is mediated by genomically divergent microorganisms.</title>
        <authorList>
            <person name="Diamond S."/>
            <person name="Andeer P.F."/>
            <person name="Li Z."/>
            <person name="Crits-Christoph A."/>
            <person name="Burstein D."/>
            <person name="Anantharaman K."/>
            <person name="Lane K.R."/>
            <person name="Thomas B.C."/>
            <person name="Pan C."/>
            <person name="Northen T.R."/>
            <person name="Banfield J.F."/>
        </authorList>
    </citation>
    <scope>NUCLEOTIDE SEQUENCE [LARGE SCALE GENOMIC DNA]</scope>
    <source>
        <strain evidence="1">NP_8</strain>
    </source>
</reference>
<evidence type="ECO:0000313" key="1">
    <source>
        <dbReference type="EMBL" id="TMI75641.1"/>
    </source>
</evidence>